<organism evidence="2 3">
    <name type="scientific">Undibacterium hunanense</name>
    <dbReference type="NCBI Taxonomy" id="2762292"/>
    <lineage>
        <taxon>Bacteria</taxon>
        <taxon>Pseudomonadati</taxon>
        <taxon>Pseudomonadota</taxon>
        <taxon>Betaproteobacteria</taxon>
        <taxon>Burkholderiales</taxon>
        <taxon>Oxalobacteraceae</taxon>
        <taxon>Undibacterium</taxon>
    </lineage>
</organism>
<evidence type="ECO:0000313" key="2">
    <source>
        <dbReference type="EMBL" id="MBC3917925.1"/>
    </source>
</evidence>
<keyword evidence="1" id="KW-0732">Signal</keyword>
<dbReference type="RefSeq" id="WP_186947152.1">
    <property type="nucleotide sequence ID" value="NZ_JACOGF010000004.1"/>
</dbReference>
<feature type="signal peptide" evidence="1">
    <location>
        <begin position="1"/>
        <end position="24"/>
    </location>
</feature>
<protein>
    <recommendedName>
        <fullName evidence="4">Heparinase II/III-like protein</fullName>
    </recommendedName>
</protein>
<comment type="caution">
    <text evidence="2">The sequence shown here is derived from an EMBL/GenBank/DDBJ whole genome shotgun (WGS) entry which is preliminary data.</text>
</comment>
<dbReference type="EMBL" id="JACOGF010000004">
    <property type="protein sequence ID" value="MBC3917925.1"/>
    <property type="molecule type" value="Genomic_DNA"/>
</dbReference>
<sequence>MNFLPRICILLTVLTTLTSAPVIAASDTAKVVYEPPLANVAMDKIVQSELYPQLAYLAQKLLAEKENTTLNGYPAFNGKDKFLPGKIASGLGHLLLNAKHEGKYLAPYLRDFRESAELTVGMDNHTWGIYYYLLTLYELKKNGLLEQALTAKTLDALKKKLDWRSFVTQTDFKLIQLPTNYYGVAFGVARLRMLLGWEDETASQSLLKKLLDHYEQHSGTYGFSDETEGEGRFDRYSILLISEICGRFIETGMEVTPELKVKLRKATDIAFRLGNVSGDGFSFGRSIGAYGETAVLDILTVSAYLNILSPQEKEYAYAYSTRIVAKYVDFWYDKKTRSVDLWGQGRKTDDYRGIHRILGENFSLLHQLISANDLWRQMGYQDTLPKQDLAAWLNQTQPAFEFTWFARGEYDRALAIYRDAGHVFSLLMVNGGASQHGNSPYYPLPFSNLLVAGIADSGYQHPQLLPKFTLNDGSELIATAFIKNIRNTKNQQAYEVSYHQDSLTRIGPVNQKPVPDARIQLNTSYRLSAGTITRTDQYLPTEKLGVRQVSLEFASFSEMPEISGNTIHFNKGDLSEFTVTGMDHCSARASLDTENFKSPNGPMKTLVICERKAFSFDTPITISWSIKYH</sequence>
<dbReference type="Proteomes" id="UP000650424">
    <property type="component" value="Unassembled WGS sequence"/>
</dbReference>
<name>A0ABR6ZQZ8_9BURK</name>
<proteinExistence type="predicted"/>
<evidence type="ECO:0000313" key="3">
    <source>
        <dbReference type="Proteomes" id="UP000650424"/>
    </source>
</evidence>
<evidence type="ECO:0008006" key="4">
    <source>
        <dbReference type="Google" id="ProtNLM"/>
    </source>
</evidence>
<accession>A0ABR6ZQZ8</accession>
<evidence type="ECO:0000256" key="1">
    <source>
        <dbReference type="SAM" id="SignalP"/>
    </source>
</evidence>
<reference evidence="2 3" key="1">
    <citation type="submission" date="2020-08" db="EMBL/GenBank/DDBJ databases">
        <title>Novel species isolated from subtropical streams in China.</title>
        <authorList>
            <person name="Lu H."/>
        </authorList>
    </citation>
    <scope>NUCLEOTIDE SEQUENCE [LARGE SCALE GENOMIC DNA]</scope>
    <source>
        <strain evidence="2 3">CY18W</strain>
    </source>
</reference>
<gene>
    <name evidence="2" type="ORF">H8L32_10605</name>
</gene>
<feature type="chain" id="PRO_5046383049" description="Heparinase II/III-like protein" evidence="1">
    <location>
        <begin position="25"/>
        <end position="629"/>
    </location>
</feature>
<keyword evidence="3" id="KW-1185">Reference proteome</keyword>